<accession>A0A2M8ARE7</accession>
<dbReference type="Pfam" id="PF01555">
    <property type="entry name" value="N6_N4_Mtase"/>
    <property type="match status" value="1"/>
</dbReference>
<dbReference type="GO" id="GO:0003677">
    <property type="term" value="F:DNA binding"/>
    <property type="evidence" value="ECO:0007669"/>
    <property type="project" value="InterPro"/>
</dbReference>
<dbReference type="Gene3D" id="3.40.50.150">
    <property type="entry name" value="Vaccinia Virus protein VP39"/>
    <property type="match status" value="1"/>
</dbReference>
<dbReference type="InterPro" id="IPR002052">
    <property type="entry name" value="DNA_methylase_N6_adenine_CS"/>
</dbReference>
<evidence type="ECO:0000313" key="6">
    <source>
        <dbReference type="EMBL" id="PJB27930.1"/>
    </source>
</evidence>
<dbReference type="InterPro" id="IPR029063">
    <property type="entry name" value="SAM-dependent_MTases_sf"/>
</dbReference>
<evidence type="ECO:0000259" key="5">
    <source>
        <dbReference type="Pfam" id="PF01555"/>
    </source>
</evidence>
<proteinExistence type="inferred from homology"/>
<evidence type="ECO:0000313" key="7">
    <source>
        <dbReference type="Proteomes" id="UP000231366"/>
    </source>
</evidence>
<dbReference type="Proteomes" id="UP000231366">
    <property type="component" value="Unassembled WGS sequence"/>
</dbReference>
<organism evidence="6 7">
    <name type="scientific">Candidatus Desantisbacteria bacterium CG_4_9_14_3_um_filter_40_11</name>
    <dbReference type="NCBI Taxonomy" id="1974546"/>
    <lineage>
        <taxon>Bacteria</taxon>
        <taxon>Candidatus Desantisiibacteriota</taxon>
    </lineage>
</organism>
<feature type="domain" description="DNA methylase N-4/N-6" evidence="5">
    <location>
        <begin position="101"/>
        <end position="403"/>
    </location>
</feature>
<dbReference type="SUPFAM" id="SSF53335">
    <property type="entry name" value="S-adenosyl-L-methionine-dependent methyltransferases"/>
    <property type="match status" value="1"/>
</dbReference>
<reference evidence="7" key="1">
    <citation type="submission" date="2017-09" db="EMBL/GenBank/DDBJ databases">
        <title>Depth-based differentiation of microbial function through sediment-hosted aquifers and enrichment of novel symbionts in the deep terrestrial subsurface.</title>
        <authorList>
            <person name="Probst A.J."/>
            <person name="Ladd B."/>
            <person name="Jarett J.K."/>
            <person name="Geller-Mcgrath D.E."/>
            <person name="Sieber C.M.K."/>
            <person name="Emerson J.B."/>
            <person name="Anantharaman K."/>
            <person name="Thomas B.C."/>
            <person name="Malmstrom R."/>
            <person name="Stieglmeier M."/>
            <person name="Klingl A."/>
            <person name="Woyke T."/>
            <person name="Ryan C.M."/>
            <person name="Banfield J.F."/>
        </authorList>
    </citation>
    <scope>NUCLEOTIDE SEQUENCE [LARGE SCALE GENOMIC DNA]</scope>
</reference>
<keyword evidence="2" id="KW-0489">Methyltransferase</keyword>
<sequence>MPCYNFTTETFMAKKNYKDWSKEDLISRIEKLEKRKKYGLVWDEERTKEVFELQALNGLPVLEDVPENAINTNPEQPTHILIEGDNFHALSVLSYTHEKLVDIIYIDPPYNRGLRDSNDFRYNDKYVDREDSFRHSKWLSFMAKRLIAAKNLLKDTGVIFVSIDDNELSQLKLLMDNVFGEDNYKNTIIIRRGSKNVQAQFETIDKLSSGYEYVLFYSKTPTQRFPKMVKELDQSKQGGWNNHWRGTNRPTMRYKLFGITPETGQWRWGKERSLVAVDNYKQMLKELGKKTEELTPQEIDSWFLDKSAEAGEEIDMLRLSANGKPEHYVPPTDTTLLNDVWFDISPNSTSVLKSIFGKKVFDNPKPLELIKRICKFASKDAVIVDFFAGSGTTAHAVLELNEEDEGKRQVILATNNENNICTEVCYPRFKKVIKGYKNPRGAKIDGLNGNLKYYRTSFVPAEPSDENKELLTRQSVEMLCLRENTFDFVTETDVWKLYENNEHYTAILFDQLSIPDLKEELEKLKKPVSVYVFSLEDDNFANEFAGMKEKVKVCSIPEAILRVYRRIYQ</sequence>
<comment type="similarity">
    <text evidence="1">Belongs to the N(4)/N(6)-methyltransferase family.</text>
</comment>
<evidence type="ECO:0000256" key="4">
    <source>
        <dbReference type="ARBA" id="ARBA00022691"/>
    </source>
</evidence>
<dbReference type="PROSITE" id="PS00092">
    <property type="entry name" value="N6_MTASE"/>
    <property type="match status" value="1"/>
</dbReference>
<dbReference type="AlphaFoldDB" id="A0A2M8ARE7"/>
<keyword evidence="4" id="KW-0949">S-adenosyl-L-methionine</keyword>
<evidence type="ECO:0000256" key="2">
    <source>
        <dbReference type="ARBA" id="ARBA00022603"/>
    </source>
</evidence>
<dbReference type="PRINTS" id="PR00506">
    <property type="entry name" value="D21N6MTFRASE"/>
</dbReference>
<name>A0A2M8ARE7_9BACT</name>
<comment type="caution">
    <text evidence="6">The sequence shown here is derived from an EMBL/GenBank/DDBJ whole genome shotgun (WGS) entry which is preliminary data.</text>
</comment>
<dbReference type="GO" id="GO:0008170">
    <property type="term" value="F:N-methyltransferase activity"/>
    <property type="evidence" value="ECO:0007669"/>
    <property type="project" value="InterPro"/>
</dbReference>
<protein>
    <recommendedName>
        <fullName evidence="5">DNA methylase N-4/N-6 domain-containing protein</fullName>
    </recommendedName>
</protein>
<gene>
    <name evidence="6" type="ORF">CO110_10900</name>
</gene>
<keyword evidence="3" id="KW-0808">Transferase</keyword>
<evidence type="ECO:0000256" key="1">
    <source>
        <dbReference type="ARBA" id="ARBA00006594"/>
    </source>
</evidence>
<dbReference type="PIRSF" id="PIRSF015855">
    <property type="entry name" value="TypeIII_Mtase_mKpnI"/>
    <property type="match status" value="1"/>
</dbReference>
<dbReference type="InterPro" id="IPR002295">
    <property type="entry name" value="N4/N6-MTase_EcoPI_Mod-like"/>
</dbReference>
<dbReference type="EMBL" id="PFUI01000284">
    <property type="protein sequence ID" value="PJB27930.1"/>
    <property type="molecule type" value="Genomic_DNA"/>
</dbReference>
<dbReference type="InterPro" id="IPR002941">
    <property type="entry name" value="DNA_methylase_N4/N6"/>
</dbReference>
<evidence type="ECO:0000256" key="3">
    <source>
        <dbReference type="ARBA" id="ARBA00022679"/>
    </source>
</evidence>
<dbReference type="GO" id="GO:0032259">
    <property type="term" value="P:methylation"/>
    <property type="evidence" value="ECO:0007669"/>
    <property type="project" value="UniProtKB-KW"/>
</dbReference>